<accession>A0A7D7SJF0</accession>
<dbReference type="InterPro" id="IPR028082">
    <property type="entry name" value="Peripla_BP_I"/>
</dbReference>
<dbReference type="KEGG" id="nsg:H3L94_05235"/>
<dbReference type="EMBL" id="CP059567">
    <property type="protein sequence ID" value="QMT41427.1"/>
    <property type="molecule type" value="Genomic_DNA"/>
</dbReference>
<feature type="signal peptide" evidence="1">
    <location>
        <begin position="1"/>
        <end position="27"/>
    </location>
</feature>
<dbReference type="AlphaFoldDB" id="A0A7D7SJF0"/>
<dbReference type="CDD" id="cd06325">
    <property type="entry name" value="PBP1_ABC_unchar_transporter"/>
    <property type="match status" value="1"/>
</dbReference>
<dbReference type="Proteomes" id="UP000514752">
    <property type="component" value="Chromosome"/>
</dbReference>
<dbReference type="PROSITE" id="PS51257">
    <property type="entry name" value="PROKAR_LIPOPROTEIN"/>
    <property type="match status" value="1"/>
</dbReference>
<dbReference type="InterPro" id="IPR007487">
    <property type="entry name" value="ABC_transpt-TYRBP-like"/>
</dbReference>
<proteinExistence type="predicted"/>
<dbReference type="SUPFAM" id="SSF53822">
    <property type="entry name" value="Periplasmic binding protein-like I"/>
    <property type="match status" value="1"/>
</dbReference>
<dbReference type="PANTHER" id="PTHR35271:SF1">
    <property type="entry name" value="ABC TRANSPORTER, SUBSTRATE-BINDING LIPOPROTEIN"/>
    <property type="match status" value="1"/>
</dbReference>
<evidence type="ECO:0000313" key="2">
    <source>
        <dbReference type="EMBL" id="QMT41427.1"/>
    </source>
</evidence>
<gene>
    <name evidence="2" type="ORF">H3L94_05235</name>
</gene>
<protein>
    <submittedName>
        <fullName evidence="2">ABC transporter substrate-binding protein</fullName>
    </submittedName>
</protein>
<organism evidence="2 3">
    <name type="scientific">Neisseria shayeganii</name>
    <dbReference type="NCBI Taxonomy" id="607712"/>
    <lineage>
        <taxon>Bacteria</taxon>
        <taxon>Pseudomonadati</taxon>
        <taxon>Pseudomonadota</taxon>
        <taxon>Betaproteobacteria</taxon>
        <taxon>Neisseriales</taxon>
        <taxon>Neisseriaceae</taxon>
        <taxon>Neisseria</taxon>
    </lineage>
</organism>
<keyword evidence="1" id="KW-0732">Signal</keyword>
<dbReference type="Pfam" id="PF04392">
    <property type="entry name" value="ABC_sub_bind"/>
    <property type="match status" value="1"/>
</dbReference>
<evidence type="ECO:0000256" key="1">
    <source>
        <dbReference type="SAM" id="SignalP"/>
    </source>
</evidence>
<dbReference type="RefSeq" id="WP_182122958.1">
    <property type="nucleotide sequence ID" value="NZ_CP059567.1"/>
</dbReference>
<feature type="chain" id="PRO_5028348427" evidence="1">
    <location>
        <begin position="28"/>
        <end position="343"/>
    </location>
</feature>
<reference evidence="2 3" key="1">
    <citation type="submission" date="2020-07" db="EMBL/GenBank/DDBJ databases">
        <title>Genomic diversity of species in the Neisseriaceae family.</title>
        <authorList>
            <person name="Vincent A.T."/>
            <person name="Bernet E."/>
            <person name="Veyrier F.J."/>
        </authorList>
    </citation>
    <scope>NUCLEOTIDE SEQUENCE [LARGE SCALE GENOMIC DNA]</scope>
    <source>
        <strain evidence="2 3">DSM 22244</strain>
    </source>
</reference>
<sequence length="343" mass="36042">MNLNLRRNLPLSLLAAAFLAACSPAEKQAPAPAGSASDASTPAAASETKRVAITSIVEHPALDAVRQGLIEQLKAEGFEEGKNLVIDFQSAQGNPATAAQIAKKFAGDRPDVIVAIATPSAQAVAAATQDIPLVYSAVTDPVAAKLVPSWEASQTNVTGVSDQLPLEPQIKLMHQLVPSLKSVGYVYSPGEVNSTVVRDQLKEALGKTGITLAEAPAQRTTDVLTAARSLQGKADLIYTSLDNNVVSSYEAMYKAANEIKVPLLASDTDSVARGAVAALGVNYHNIGLETGKVTARILRGEKAGDIPSQRVEQFDLHLSPKHAAEQGITLSEELKQQATKIIE</sequence>
<dbReference type="Gene3D" id="3.40.50.2300">
    <property type="match status" value="2"/>
</dbReference>
<dbReference type="PANTHER" id="PTHR35271">
    <property type="entry name" value="ABC TRANSPORTER, SUBSTRATE-BINDING LIPOPROTEIN-RELATED"/>
    <property type="match status" value="1"/>
</dbReference>
<name>A0A7D7SJF0_9NEIS</name>
<evidence type="ECO:0000313" key="3">
    <source>
        <dbReference type="Proteomes" id="UP000514752"/>
    </source>
</evidence>